<accession>A0A803P8M9</accession>
<feature type="region of interest" description="Disordered" evidence="1">
    <location>
        <begin position="76"/>
        <end position="105"/>
    </location>
</feature>
<reference evidence="3" key="3">
    <citation type="submission" date="2021-03" db="UniProtKB">
        <authorList>
            <consortium name="EnsemblPlants"/>
        </authorList>
    </citation>
    <scope>IDENTIFICATION</scope>
</reference>
<dbReference type="EnsemblPlants" id="evm.model.03.343">
    <property type="protein sequence ID" value="cds.evm.model.03.343"/>
    <property type="gene ID" value="evm.TU.03.343"/>
</dbReference>
<reference evidence="3 5" key="1">
    <citation type="submission" date="2018-11" db="EMBL/GenBank/DDBJ databases">
        <authorList>
            <person name="Grassa J C."/>
        </authorList>
    </citation>
    <scope>NUCLEOTIDE SEQUENCE [LARGE SCALE GENOMIC DNA]</scope>
</reference>
<dbReference type="Gramene" id="evm.model.03.343">
    <property type="protein sequence ID" value="cds.evm.model.03.343"/>
    <property type="gene ID" value="evm.TU.03.343"/>
</dbReference>
<dbReference type="EMBL" id="UZAU01000251">
    <property type="status" value="NOT_ANNOTATED_CDS"/>
    <property type="molecule type" value="Genomic_DNA"/>
</dbReference>
<dbReference type="GO" id="GO:0009786">
    <property type="term" value="P:regulation of asymmetric cell division"/>
    <property type="evidence" value="ECO:0007669"/>
    <property type="project" value="InterPro"/>
</dbReference>
<evidence type="ECO:0000256" key="1">
    <source>
        <dbReference type="SAM" id="MobiDB-lite"/>
    </source>
</evidence>
<feature type="region of interest" description="Disordered" evidence="1">
    <location>
        <begin position="307"/>
        <end position="351"/>
    </location>
</feature>
<dbReference type="EMBL" id="JAATIP010000122">
    <property type="protein sequence ID" value="KAF4369795.1"/>
    <property type="molecule type" value="Genomic_DNA"/>
</dbReference>
<sequence>MCSQPTISYSPDYKTFKFNAKNEGMREAKAVDKKGLVEHDICDVRSEDCGLTHDPPPDEKENGNVTSKALEVTQDNLNGNHKGEHTCAPNNSEDSKRRKSQLTRKGSMECELPELVVFFQESSYNFVKDMSMDKKFPCKEKCLVDSCVHESDADRQSKPVEQTMEPLSSFILKASKPTDQEKDHGDDGTKQLGFTNLVTEDLDSSASDGISFRKATKEIIPESQLVVQKVQKSALTIDNNKNKDTSQTSSVTILKEVKSGKSSCGSDLATTSGTEEPPLGAVCHQQLAETGHTTRCHENEISQSFTEQGQSHQKYCNEEPTHPSGLMSHQVSASPSFRSTSHRSNSSTTSSRSFAFPILAAEWHGSPEQMVKPEKRPLKKRQGKCCSILCCKF</sequence>
<feature type="compositionally biased region" description="Low complexity" evidence="1">
    <location>
        <begin position="332"/>
        <end position="351"/>
    </location>
</feature>
<accession>A0A7J6FGK9</accession>
<evidence type="ECO:0000313" key="3">
    <source>
        <dbReference type="EnsemblPlants" id="cds.evm.model.03.343"/>
    </source>
</evidence>
<keyword evidence="5" id="KW-1185">Reference proteome</keyword>
<dbReference type="AlphaFoldDB" id="A0A7J6FGK9"/>
<dbReference type="PANTHER" id="PTHR33914">
    <property type="entry name" value="18S PRE-RIBOSOMAL ASSEMBLY PROTEIN GAR2-LIKE PROTEIN"/>
    <property type="match status" value="1"/>
</dbReference>
<dbReference type="EnsemblPlants" id="evm.model.03.343.1.5bd9b137">
    <property type="protein sequence ID" value="cds.evm.model.03.343.1.5bd9b137"/>
    <property type="gene ID" value="evm.TU.03.343"/>
</dbReference>
<name>A0A7J6FGK9_CANSA</name>
<dbReference type="Gramene" id="evm.model.03.343.1.5bd9b137">
    <property type="protein sequence ID" value="cds.evm.model.03.343.1.5bd9b137"/>
    <property type="gene ID" value="evm.TU.03.343"/>
</dbReference>
<evidence type="ECO:0000313" key="4">
    <source>
        <dbReference type="Proteomes" id="UP000525078"/>
    </source>
</evidence>
<feature type="compositionally biased region" description="Basic and acidic residues" evidence="1">
    <location>
        <begin position="46"/>
        <end position="62"/>
    </location>
</feature>
<dbReference type="InterPro" id="IPR040378">
    <property type="entry name" value="BASL"/>
</dbReference>
<proteinExistence type="predicted"/>
<dbReference type="PANTHER" id="PTHR33914:SF18">
    <property type="entry name" value="DUF688 FAMILY PROTEIN"/>
    <property type="match status" value="1"/>
</dbReference>
<evidence type="ECO:0000313" key="2">
    <source>
        <dbReference type="EMBL" id="KAF4369795.1"/>
    </source>
</evidence>
<evidence type="ECO:0000313" key="5">
    <source>
        <dbReference type="Proteomes" id="UP000596661"/>
    </source>
</evidence>
<protein>
    <submittedName>
        <fullName evidence="2 3">Uncharacterized protein</fullName>
    </submittedName>
</protein>
<gene>
    <name evidence="2" type="ORF">F8388_019675</name>
</gene>
<feature type="region of interest" description="Disordered" evidence="1">
    <location>
        <begin position="46"/>
        <end position="65"/>
    </location>
</feature>
<accession>A0A803P8M8</accession>
<reference evidence="2 4" key="2">
    <citation type="journal article" date="2020" name="bioRxiv">
        <title>Sequence and annotation of 42 cannabis genomes reveals extensive copy number variation in cannabinoid synthesis and pathogen resistance genes.</title>
        <authorList>
            <person name="Mckernan K.J."/>
            <person name="Helbert Y."/>
            <person name="Kane L.T."/>
            <person name="Ebling H."/>
            <person name="Zhang L."/>
            <person name="Liu B."/>
            <person name="Eaton Z."/>
            <person name="Mclaughlin S."/>
            <person name="Kingan S."/>
            <person name="Baybayan P."/>
            <person name="Concepcion G."/>
            <person name="Jordan M."/>
            <person name="Riva A."/>
            <person name="Barbazuk W."/>
            <person name="Harkins T."/>
        </authorList>
    </citation>
    <scope>NUCLEOTIDE SEQUENCE [LARGE SCALE GENOMIC DNA]</scope>
    <source>
        <strain evidence="4">cv. Jamaican Lion 4</strain>
        <strain evidence="2">Mother</strain>
        <tissue evidence="2">Leaf</tissue>
    </source>
</reference>
<dbReference type="Proteomes" id="UP000596661">
    <property type="component" value="Chromosome 3"/>
</dbReference>
<dbReference type="OMA" id="EMASGDC"/>
<organism evidence="2 4">
    <name type="scientific">Cannabis sativa</name>
    <name type="common">Hemp</name>
    <name type="synonym">Marijuana</name>
    <dbReference type="NCBI Taxonomy" id="3483"/>
    <lineage>
        <taxon>Eukaryota</taxon>
        <taxon>Viridiplantae</taxon>
        <taxon>Streptophyta</taxon>
        <taxon>Embryophyta</taxon>
        <taxon>Tracheophyta</taxon>
        <taxon>Spermatophyta</taxon>
        <taxon>Magnoliopsida</taxon>
        <taxon>eudicotyledons</taxon>
        <taxon>Gunneridae</taxon>
        <taxon>Pentapetalae</taxon>
        <taxon>rosids</taxon>
        <taxon>fabids</taxon>
        <taxon>Rosales</taxon>
        <taxon>Cannabaceae</taxon>
        <taxon>Cannabis</taxon>
    </lineage>
</organism>
<dbReference type="Proteomes" id="UP000525078">
    <property type="component" value="Unassembled WGS sequence"/>
</dbReference>